<dbReference type="Proteomes" id="UP000011086">
    <property type="component" value="Unassembled WGS sequence"/>
</dbReference>
<organism evidence="1">
    <name type="scientific">Pyricularia oryzae (strain Y34)</name>
    <name type="common">Rice blast fungus</name>
    <name type="synonym">Magnaporthe oryzae</name>
    <dbReference type="NCBI Taxonomy" id="1143189"/>
    <lineage>
        <taxon>Eukaryota</taxon>
        <taxon>Fungi</taxon>
        <taxon>Dikarya</taxon>
        <taxon>Ascomycota</taxon>
        <taxon>Pezizomycotina</taxon>
        <taxon>Sordariomycetes</taxon>
        <taxon>Sordariomycetidae</taxon>
        <taxon>Magnaporthales</taxon>
        <taxon>Pyriculariaceae</taxon>
        <taxon>Pyricularia</taxon>
    </lineage>
</organism>
<name>A0AA97PS06_PYRO3</name>
<accession>A0AA97PS06</accession>
<protein>
    <submittedName>
        <fullName evidence="1">Uncharacterized protein</fullName>
    </submittedName>
</protein>
<proteinExistence type="predicted"/>
<sequence length="28" mass="3251">MPPCSYTSRRRHRGVKWQDRLGAGCKFG</sequence>
<evidence type="ECO:0000313" key="1">
    <source>
        <dbReference type="EMBL" id="ELQ44782.1"/>
    </source>
</evidence>
<reference evidence="1" key="1">
    <citation type="journal article" date="2012" name="PLoS Genet.">
        <title>Comparative analysis of the genomes of two field isolates of the rice blast fungus Magnaporthe oryzae.</title>
        <authorList>
            <person name="Xue M."/>
            <person name="Yang J."/>
            <person name="Li Z."/>
            <person name="Hu S."/>
            <person name="Yao N."/>
            <person name="Dean R.A."/>
            <person name="Zhao W."/>
            <person name="Shen M."/>
            <person name="Zhang H."/>
            <person name="Li C."/>
            <person name="Liu L."/>
            <person name="Cao L."/>
            <person name="Xu X."/>
            <person name="Xing Y."/>
            <person name="Hsiang T."/>
            <person name="Zhang Z."/>
            <person name="Xu J.R."/>
            <person name="Peng Y.L."/>
        </authorList>
    </citation>
    <scope>NUCLEOTIDE SEQUENCE</scope>
    <source>
        <strain evidence="1">Y34</strain>
    </source>
</reference>
<dbReference type="AlphaFoldDB" id="A0AA97PS06"/>
<gene>
    <name evidence="1" type="ORF">OOU_Y34scaffold00051g9</name>
</gene>
<dbReference type="EMBL" id="JH793892">
    <property type="protein sequence ID" value="ELQ44782.1"/>
    <property type="molecule type" value="Genomic_DNA"/>
</dbReference>